<protein>
    <submittedName>
        <fullName evidence="1">Uncharacterized protein</fullName>
    </submittedName>
</protein>
<accession>A0A6L3JZ71</accession>
<evidence type="ECO:0000313" key="2">
    <source>
        <dbReference type="Proteomes" id="UP000482653"/>
    </source>
</evidence>
<sequence length="263" mass="28676">MPDYLENISQQELGQRMLNDMPLKGCVTFDNQLSTVLELTPLGSYEIESTGIGTFGMISFSNSEPLWITNPNTINHQEANTAVWRGYASNTITAAGSLSSIVEIYGKNSTMRFSKSGRFSPKLYNSGWKGGSRAKIKTYKVTSLAKSASKKIFFFGIAVDAYGVVKDEISLAKGLVNTAVSGAALCIGGWAGLAIGLVYWGLDSIGAFDRPIQHGTSQQDPFKQPIDNLRVVLPPIRPLPQQVIKQQYTPKQTFIGPAPAKRY</sequence>
<gene>
    <name evidence="1" type="ORF">F2Y87_18870</name>
</gene>
<evidence type="ECO:0000313" key="1">
    <source>
        <dbReference type="EMBL" id="KAA5416457.1"/>
    </source>
</evidence>
<reference evidence="1 2" key="1">
    <citation type="journal article" date="2019" name="Nat. Med.">
        <title>A library of human gut bacterial isolates paired with longitudinal multiomics data enables mechanistic microbiome research.</title>
        <authorList>
            <person name="Poyet M."/>
            <person name="Groussin M."/>
            <person name="Gibbons S.M."/>
            <person name="Avila-Pacheco J."/>
            <person name="Jiang X."/>
            <person name="Kearney S.M."/>
            <person name="Perrotta A.R."/>
            <person name="Berdy B."/>
            <person name="Zhao S."/>
            <person name="Lieberman T.D."/>
            <person name="Swanson P.K."/>
            <person name="Smith M."/>
            <person name="Roesemann S."/>
            <person name="Alexander J.E."/>
            <person name="Rich S.A."/>
            <person name="Livny J."/>
            <person name="Vlamakis H."/>
            <person name="Clish C."/>
            <person name="Bullock K."/>
            <person name="Deik A."/>
            <person name="Scott J."/>
            <person name="Pierce K.A."/>
            <person name="Xavier R.J."/>
            <person name="Alm E.J."/>
        </authorList>
    </citation>
    <scope>NUCLEOTIDE SEQUENCE [LARGE SCALE GENOMIC DNA]</scope>
    <source>
        <strain evidence="1 2">BIOML-A8</strain>
    </source>
</reference>
<proteinExistence type="predicted"/>
<dbReference type="AlphaFoldDB" id="A0A6L3JZ71"/>
<dbReference type="Proteomes" id="UP000482653">
    <property type="component" value="Unassembled WGS sequence"/>
</dbReference>
<dbReference type="EMBL" id="VVYX01000024">
    <property type="protein sequence ID" value="KAA5416457.1"/>
    <property type="molecule type" value="Genomic_DNA"/>
</dbReference>
<name>A0A6L3JZ71_9BACE</name>
<dbReference type="RefSeq" id="WP_149947638.1">
    <property type="nucleotide sequence ID" value="NZ_VVYX01000024.1"/>
</dbReference>
<comment type="caution">
    <text evidence="1">The sequence shown here is derived from an EMBL/GenBank/DDBJ whole genome shotgun (WGS) entry which is preliminary data.</text>
</comment>
<organism evidence="1 2">
    <name type="scientific">Bacteroides cellulosilyticus</name>
    <dbReference type="NCBI Taxonomy" id="246787"/>
    <lineage>
        <taxon>Bacteria</taxon>
        <taxon>Pseudomonadati</taxon>
        <taxon>Bacteroidota</taxon>
        <taxon>Bacteroidia</taxon>
        <taxon>Bacteroidales</taxon>
        <taxon>Bacteroidaceae</taxon>
        <taxon>Bacteroides</taxon>
    </lineage>
</organism>